<gene>
    <name evidence="11" type="ORF">CINCED_3A013653</name>
</gene>
<dbReference type="PROSITE" id="PS00129">
    <property type="entry name" value="GLYCOSYL_HYDROL_F31_1"/>
    <property type="match status" value="1"/>
</dbReference>
<dbReference type="Gene3D" id="2.60.40.1760">
    <property type="entry name" value="glycosyl hydrolase (family 31)"/>
    <property type="match status" value="1"/>
</dbReference>
<evidence type="ECO:0000256" key="3">
    <source>
        <dbReference type="ARBA" id="ARBA00022801"/>
    </source>
</evidence>
<dbReference type="InterPro" id="IPR030458">
    <property type="entry name" value="Glyco_hydro_31_AS"/>
</dbReference>
<dbReference type="CDD" id="cd14752">
    <property type="entry name" value="GH31_N"/>
    <property type="match status" value="1"/>
</dbReference>
<keyword evidence="5" id="KW-1015">Disulfide bond</keyword>
<dbReference type="CDD" id="cd06602">
    <property type="entry name" value="GH31_MGAM_SI_GAA"/>
    <property type="match status" value="1"/>
</dbReference>
<keyword evidence="7 9" id="KW-0326">Glycosidase</keyword>
<evidence type="ECO:0000256" key="2">
    <source>
        <dbReference type="ARBA" id="ARBA00007806"/>
    </source>
</evidence>
<dbReference type="OrthoDB" id="1334205at2759"/>
<dbReference type="GO" id="GO:0004558">
    <property type="term" value="F:alpha-1,4-glucosidase activity"/>
    <property type="evidence" value="ECO:0007669"/>
    <property type="project" value="TreeGrafter"/>
</dbReference>
<keyword evidence="6" id="KW-0325">Glycoprotein</keyword>
<dbReference type="Pfam" id="PF00088">
    <property type="entry name" value="Trefoil"/>
    <property type="match status" value="1"/>
</dbReference>
<organism evidence="11 12">
    <name type="scientific">Cinara cedri</name>
    <dbReference type="NCBI Taxonomy" id="506608"/>
    <lineage>
        <taxon>Eukaryota</taxon>
        <taxon>Metazoa</taxon>
        <taxon>Ecdysozoa</taxon>
        <taxon>Arthropoda</taxon>
        <taxon>Hexapoda</taxon>
        <taxon>Insecta</taxon>
        <taxon>Pterygota</taxon>
        <taxon>Neoptera</taxon>
        <taxon>Paraneoptera</taxon>
        <taxon>Hemiptera</taxon>
        <taxon>Sternorrhyncha</taxon>
        <taxon>Aphidomorpha</taxon>
        <taxon>Aphidoidea</taxon>
        <taxon>Aphididae</taxon>
        <taxon>Lachninae</taxon>
        <taxon>Cinara</taxon>
    </lineage>
</organism>
<dbReference type="InterPro" id="IPR030459">
    <property type="entry name" value="Glyco_hydro_31_CS"/>
</dbReference>
<keyword evidence="12" id="KW-1185">Reference proteome</keyword>
<dbReference type="SUPFAM" id="SSF74650">
    <property type="entry name" value="Galactose mutarotase-like"/>
    <property type="match status" value="1"/>
</dbReference>
<keyword evidence="3 9" id="KW-0378">Hydrolase</keyword>
<evidence type="ECO:0000256" key="4">
    <source>
        <dbReference type="ARBA" id="ARBA00023136"/>
    </source>
</evidence>
<evidence type="ECO:0000256" key="1">
    <source>
        <dbReference type="ARBA" id="ARBA00004370"/>
    </source>
</evidence>
<dbReference type="Gene3D" id="2.60.40.1180">
    <property type="entry name" value="Golgi alpha-mannosidase II"/>
    <property type="match status" value="2"/>
</dbReference>
<comment type="subcellular location">
    <subcellularLocation>
        <location evidence="1">Membrane</location>
    </subcellularLocation>
</comment>
<dbReference type="InterPro" id="IPR025887">
    <property type="entry name" value="Glyco_hydro_31_N_dom"/>
</dbReference>
<evidence type="ECO:0000256" key="8">
    <source>
        <dbReference type="PROSITE-ProRule" id="PRU00779"/>
    </source>
</evidence>
<dbReference type="FunFam" id="2.60.40.1180:FF:000005">
    <property type="entry name" value="Maltase-glucoamylase, intestinal"/>
    <property type="match status" value="1"/>
</dbReference>
<dbReference type="PANTHER" id="PTHR22762:SF131">
    <property type="entry name" value="GLYCOSIDE HYDROLASE FAMILY 31 N-TERMINAL DOMAIN-CONTAINING PROTEIN"/>
    <property type="match status" value="1"/>
</dbReference>
<dbReference type="Pfam" id="PF21365">
    <property type="entry name" value="Glyco_hydro_31_3rd"/>
    <property type="match status" value="1"/>
</dbReference>
<dbReference type="InterPro" id="IPR017853">
    <property type="entry name" value="GH"/>
</dbReference>
<evidence type="ECO:0000259" key="10">
    <source>
        <dbReference type="PROSITE" id="PS51448"/>
    </source>
</evidence>
<dbReference type="PROSITE" id="PS00707">
    <property type="entry name" value="GLYCOSYL_HYDROL_F31_2"/>
    <property type="match status" value="1"/>
</dbReference>
<accession>A0A5E4MUE2</accession>
<dbReference type="SMART" id="SM00018">
    <property type="entry name" value="PD"/>
    <property type="match status" value="1"/>
</dbReference>
<dbReference type="Pfam" id="PF01055">
    <property type="entry name" value="Glyco_hydro_31_2nd"/>
    <property type="match status" value="1"/>
</dbReference>
<dbReference type="PROSITE" id="PS51448">
    <property type="entry name" value="P_TREFOIL_2"/>
    <property type="match status" value="1"/>
</dbReference>
<dbReference type="CDD" id="cd00111">
    <property type="entry name" value="Trefoil"/>
    <property type="match status" value="1"/>
</dbReference>
<evidence type="ECO:0000256" key="6">
    <source>
        <dbReference type="ARBA" id="ARBA00023180"/>
    </source>
</evidence>
<name>A0A5E4MUE2_9HEMI</name>
<proteinExistence type="inferred from homology"/>
<dbReference type="EMBL" id="CABPRJ010000963">
    <property type="protein sequence ID" value="VVC33073.1"/>
    <property type="molecule type" value="Genomic_DNA"/>
</dbReference>
<dbReference type="Proteomes" id="UP000325440">
    <property type="component" value="Unassembled WGS sequence"/>
</dbReference>
<dbReference type="Pfam" id="PF13802">
    <property type="entry name" value="Gal_mutarotas_2"/>
    <property type="match status" value="1"/>
</dbReference>
<dbReference type="GO" id="GO:0016020">
    <property type="term" value="C:membrane"/>
    <property type="evidence" value="ECO:0007669"/>
    <property type="project" value="UniProtKB-SubCell"/>
</dbReference>
<dbReference type="InterPro" id="IPR000322">
    <property type="entry name" value="Glyco_hydro_31_TIM"/>
</dbReference>
<dbReference type="AlphaFoldDB" id="A0A5E4MUE2"/>
<dbReference type="InterPro" id="IPR044913">
    <property type="entry name" value="P_trefoil_dom_sf"/>
</dbReference>
<dbReference type="GO" id="GO:0030246">
    <property type="term" value="F:carbohydrate binding"/>
    <property type="evidence" value="ECO:0007669"/>
    <property type="project" value="InterPro"/>
</dbReference>
<dbReference type="InterPro" id="IPR000519">
    <property type="entry name" value="P_trefoil_dom"/>
</dbReference>
<protein>
    <submittedName>
        <fullName evidence="11">Glycosyl hydrolases family 31, active site,Glycoside hydrolase superfamily,Galactose mutarotase</fullName>
    </submittedName>
</protein>
<evidence type="ECO:0000313" key="11">
    <source>
        <dbReference type="EMBL" id="VVC33073.1"/>
    </source>
</evidence>
<dbReference type="PANTHER" id="PTHR22762">
    <property type="entry name" value="ALPHA-GLUCOSIDASE"/>
    <property type="match status" value="1"/>
</dbReference>
<dbReference type="FunFam" id="2.60.40.1180:FF:000001">
    <property type="entry name" value="Maltase-glucoamylase, intestinal"/>
    <property type="match status" value="1"/>
</dbReference>
<keyword evidence="4" id="KW-0472">Membrane</keyword>
<reference evidence="11 12" key="1">
    <citation type="submission" date="2019-08" db="EMBL/GenBank/DDBJ databases">
        <authorList>
            <person name="Alioto T."/>
            <person name="Alioto T."/>
            <person name="Gomez Garrido J."/>
        </authorList>
    </citation>
    <scope>NUCLEOTIDE SEQUENCE [LARGE SCALE GENOMIC DNA]</scope>
</reference>
<dbReference type="Gene3D" id="4.10.110.10">
    <property type="entry name" value="Spasmolytic Protein, domain 1"/>
    <property type="match status" value="1"/>
</dbReference>
<dbReference type="Gene3D" id="3.20.20.80">
    <property type="entry name" value="Glycosidases"/>
    <property type="match status" value="1"/>
</dbReference>
<comment type="similarity">
    <text evidence="2 9">Belongs to the glycosyl hydrolase 31 family.</text>
</comment>
<evidence type="ECO:0000313" key="12">
    <source>
        <dbReference type="Proteomes" id="UP000325440"/>
    </source>
</evidence>
<dbReference type="SUPFAM" id="SSF51445">
    <property type="entry name" value="(Trans)glycosidases"/>
    <property type="match status" value="1"/>
</dbReference>
<evidence type="ECO:0000256" key="7">
    <source>
        <dbReference type="ARBA" id="ARBA00023295"/>
    </source>
</evidence>
<dbReference type="InterPro" id="IPR048395">
    <property type="entry name" value="Glyco_hydro_31_C"/>
</dbReference>
<dbReference type="GO" id="GO:0005975">
    <property type="term" value="P:carbohydrate metabolic process"/>
    <property type="evidence" value="ECO:0007669"/>
    <property type="project" value="InterPro"/>
</dbReference>
<dbReference type="InterPro" id="IPR011013">
    <property type="entry name" value="Gal_mutarotase_sf_dom"/>
</dbReference>
<sequence>MKLKVTAEEKVNLIKPLLPKTSKISKWKNMTILSLLAIILLVAAQSIIIQNLKTHNKKKIDTSSDYATNNYCSVISDDYKFDCFPRGKADQKSCEARNCCWLPSTPNSQIPWCYYPSNYNNFNVINVTKSRNEIVAFFNLTTNTNYKDNIKLLCMDISIHKAQRLRIKIYDPEHKRYEPPYPEIPVLKPDKSNTNKSLMLDYDVELSENKFGFAIRRTSDNVTIFDSRNIGGFIYSDQFIQLSALLPTKYIYGLGEHRTNFMLDMNWKTYTFFNHDTPPTNDVNGYGTHPFYLLIENSGKSHGVFLLNSNAMDIVLQPTPAITYRTIGGILDFYYFLGPTSSDVIVQYTEAIGRPFLPSYWTLGFHLCRYGQTFKELIDVHNRTVNAGIPWDTHWNDIDYMQHRNDFSLSDSFIDLPKYVNYLHEIGMHNVLILDPGISSREPKGTYLPYDDGLENGIFIKNASGLPLEGQVWNINGGTVFPDFTNPKSVNYWINQISNFHTVLPFDGLWIDMNEPSNFVNGDWQGCIFNNSDHWENPQYTPNVAGGKLNYKTICMSAKQHIGLHYDVHNLYGLSEAITTQFALSVVKNSRPLVISRSSFAGLGHFSGHWTGDVYSTWDDMKQSITDIMLFNMFGVPLVGADICGFNGNTTVELCSRWSQLGAFYPFSRNHNADNCFDQDPVALGPLVVESAKKSLLIRYSLLPYLYSLFWRAYIYGETVARPLFFEYPYDKNTYNLDTQFLWGSALLISPVLKENQIELNIYLPKDIWYDYYSKTSTLSNGSFFTVKAPLDTIPLTIRGGYILPIQDPSTTTTLSRKNPFGLLVAPNKNKEAFGYLYWDDGDSLNVWENGLYNEIHFKLNNNVLLNEVIINNYSDEKTILQHITIFGVQNKPTNVQVNGDLYSHFFYNNTEEVFYLSSLNLDMNMVFNISWT</sequence>
<dbReference type="InterPro" id="IPR013780">
    <property type="entry name" value="Glyco_hydro_b"/>
</dbReference>
<dbReference type="SUPFAM" id="SSF51011">
    <property type="entry name" value="Glycosyl hydrolase domain"/>
    <property type="match status" value="1"/>
</dbReference>
<evidence type="ECO:0000256" key="9">
    <source>
        <dbReference type="RuleBase" id="RU361185"/>
    </source>
</evidence>
<feature type="domain" description="P-type" evidence="10">
    <location>
        <begin position="70"/>
        <end position="117"/>
    </location>
</feature>
<evidence type="ECO:0000256" key="5">
    <source>
        <dbReference type="ARBA" id="ARBA00023157"/>
    </source>
</evidence>
<comment type="caution">
    <text evidence="8">Lacks conserved residue(s) required for the propagation of feature annotation.</text>
</comment>